<dbReference type="InterPro" id="IPR003618">
    <property type="entry name" value="TFIIS_cen_dom"/>
</dbReference>
<dbReference type="Gene3D" id="1.10.472.30">
    <property type="entry name" value="Transcription elongation factor S-II, central domain"/>
    <property type="match status" value="1"/>
</dbReference>
<dbReference type="Pfam" id="PF00628">
    <property type="entry name" value="PHD"/>
    <property type="match status" value="1"/>
</dbReference>
<evidence type="ECO:0000256" key="8">
    <source>
        <dbReference type="PROSITE-ProRule" id="PRU00146"/>
    </source>
</evidence>
<dbReference type="GO" id="GO:0006362">
    <property type="term" value="P:transcription elongation by RNA polymerase I"/>
    <property type="evidence" value="ECO:0007669"/>
    <property type="project" value="TreeGrafter"/>
</dbReference>
<evidence type="ECO:0000313" key="13">
    <source>
        <dbReference type="Proteomes" id="UP001212152"/>
    </source>
</evidence>
<dbReference type="InterPro" id="IPR019787">
    <property type="entry name" value="Znf_PHD-finger"/>
</dbReference>
<organism evidence="12 13">
    <name type="scientific">Geranomyces variabilis</name>
    <dbReference type="NCBI Taxonomy" id="109894"/>
    <lineage>
        <taxon>Eukaryota</taxon>
        <taxon>Fungi</taxon>
        <taxon>Fungi incertae sedis</taxon>
        <taxon>Chytridiomycota</taxon>
        <taxon>Chytridiomycota incertae sedis</taxon>
        <taxon>Chytridiomycetes</taxon>
        <taxon>Spizellomycetales</taxon>
        <taxon>Powellomycetaceae</taxon>
        <taxon>Geranomyces</taxon>
    </lineage>
</organism>
<dbReference type="GO" id="GO:0008270">
    <property type="term" value="F:zinc ion binding"/>
    <property type="evidence" value="ECO:0007669"/>
    <property type="project" value="UniProtKB-KW"/>
</dbReference>
<evidence type="ECO:0000256" key="7">
    <source>
        <dbReference type="ARBA" id="ARBA00023242"/>
    </source>
</evidence>
<feature type="compositionally biased region" description="Polar residues" evidence="9">
    <location>
        <begin position="141"/>
        <end position="154"/>
    </location>
</feature>
<feature type="compositionally biased region" description="Low complexity" evidence="9">
    <location>
        <begin position="1078"/>
        <end position="1091"/>
    </location>
</feature>
<keyword evidence="6" id="KW-0862">Zinc</keyword>
<dbReference type="SUPFAM" id="SSF46942">
    <property type="entry name" value="Elongation factor TFIIS domain 2"/>
    <property type="match status" value="1"/>
</dbReference>
<dbReference type="Pfam" id="PF07500">
    <property type="entry name" value="TFIIS_M"/>
    <property type="match status" value="1"/>
</dbReference>
<dbReference type="GO" id="GO:0005634">
    <property type="term" value="C:nucleus"/>
    <property type="evidence" value="ECO:0007669"/>
    <property type="project" value="TreeGrafter"/>
</dbReference>
<evidence type="ECO:0000256" key="6">
    <source>
        <dbReference type="ARBA" id="ARBA00022833"/>
    </source>
</evidence>
<evidence type="ECO:0000256" key="2">
    <source>
        <dbReference type="ARBA" id="ARBA00011050"/>
    </source>
</evidence>
<dbReference type="SUPFAM" id="SSF57903">
    <property type="entry name" value="FYVE/PHD zinc finger"/>
    <property type="match status" value="1"/>
</dbReference>
<reference evidence="12" key="1">
    <citation type="submission" date="2020-05" db="EMBL/GenBank/DDBJ databases">
        <title>Phylogenomic resolution of chytrid fungi.</title>
        <authorList>
            <person name="Stajich J.E."/>
            <person name="Amses K."/>
            <person name="Simmons R."/>
            <person name="Seto K."/>
            <person name="Myers J."/>
            <person name="Bonds A."/>
            <person name="Quandt C.A."/>
            <person name="Barry K."/>
            <person name="Liu P."/>
            <person name="Grigoriev I."/>
            <person name="Longcore J.E."/>
            <person name="James T.Y."/>
        </authorList>
    </citation>
    <scope>NUCLEOTIDE SEQUENCE</scope>
    <source>
        <strain evidence="12">JEL0379</strain>
    </source>
</reference>
<dbReference type="InterPro" id="IPR011011">
    <property type="entry name" value="Znf_FYVE_PHD"/>
</dbReference>
<feature type="region of interest" description="Disordered" evidence="9">
    <location>
        <begin position="250"/>
        <end position="325"/>
    </location>
</feature>
<dbReference type="PANTHER" id="PTHR11477:SF0">
    <property type="entry name" value="IP08861P-RELATED"/>
    <property type="match status" value="1"/>
</dbReference>
<dbReference type="InterPro" id="IPR036575">
    <property type="entry name" value="TFIIS_cen_dom_sf"/>
</dbReference>
<evidence type="ECO:0000256" key="5">
    <source>
        <dbReference type="ARBA" id="ARBA00022771"/>
    </source>
</evidence>
<keyword evidence="13" id="KW-1185">Reference proteome</keyword>
<proteinExistence type="inferred from homology"/>
<feature type="domain" description="TFIIS central" evidence="11">
    <location>
        <begin position="449"/>
        <end position="599"/>
    </location>
</feature>
<comment type="similarity">
    <text evidence="2">Belongs to the BYE1 family.</text>
</comment>
<keyword evidence="7" id="KW-0539">Nucleus</keyword>
<feature type="region of interest" description="Disordered" evidence="9">
    <location>
        <begin position="956"/>
        <end position="999"/>
    </location>
</feature>
<feature type="domain" description="PHD-type" evidence="10">
    <location>
        <begin position="197"/>
        <end position="247"/>
    </location>
</feature>
<dbReference type="Pfam" id="PF07744">
    <property type="entry name" value="SPOC"/>
    <property type="match status" value="1"/>
</dbReference>
<feature type="compositionally biased region" description="Low complexity" evidence="9">
    <location>
        <begin position="251"/>
        <end position="271"/>
    </location>
</feature>
<dbReference type="PROSITE" id="PS50016">
    <property type="entry name" value="ZF_PHD_2"/>
    <property type="match status" value="1"/>
</dbReference>
<evidence type="ECO:0000259" key="10">
    <source>
        <dbReference type="PROSITE" id="PS50016"/>
    </source>
</evidence>
<dbReference type="InterPro" id="IPR012921">
    <property type="entry name" value="SPOC_C"/>
</dbReference>
<evidence type="ECO:0000259" key="11">
    <source>
        <dbReference type="PROSITE" id="PS51321"/>
    </source>
</evidence>
<dbReference type="SMART" id="SM00249">
    <property type="entry name" value="PHD"/>
    <property type="match status" value="1"/>
</dbReference>
<dbReference type="EMBL" id="JADGJQ010000004">
    <property type="protein sequence ID" value="KAJ3184317.1"/>
    <property type="molecule type" value="Genomic_DNA"/>
</dbReference>
<name>A0AAD5TQS2_9FUNG</name>
<feature type="region of interest" description="Disordered" evidence="9">
    <location>
        <begin position="644"/>
        <end position="677"/>
    </location>
</feature>
<dbReference type="CDD" id="cd21538">
    <property type="entry name" value="SPOC_TFIIS"/>
    <property type="match status" value="1"/>
</dbReference>
<dbReference type="GO" id="GO:0006368">
    <property type="term" value="P:transcription elongation by RNA polymerase II"/>
    <property type="evidence" value="ECO:0007669"/>
    <property type="project" value="TreeGrafter"/>
</dbReference>
<keyword evidence="4" id="KW-0479">Metal-binding</keyword>
<comment type="caution">
    <text evidence="12">The sequence shown here is derived from an EMBL/GenBank/DDBJ whole genome shotgun (WGS) entry which is preliminary data.</text>
</comment>
<dbReference type="PROSITE" id="PS51321">
    <property type="entry name" value="TFIIS_CENTRAL"/>
    <property type="match status" value="1"/>
</dbReference>
<feature type="region of interest" description="Disordered" evidence="9">
    <location>
        <begin position="1078"/>
        <end position="1131"/>
    </location>
</feature>
<evidence type="ECO:0000256" key="1">
    <source>
        <dbReference type="ARBA" id="ARBA00002311"/>
    </source>
</evidence>
<dbReference type="GO" id="GO:0031564">
    <property type="term" value="P:transcription antitermination"/>
    <property type="evidence" value="ECO:0007669"/>
    <property type="project" value="TreeGrafter"/>
</dbReference>
<dbReference type="Proteomes" id="UP001212152">
    <property type="component" value="Unassembled WGS sequence"/>
</dbReference>
<dbReference type="CDD" id="cd15552">
    <property type="entry name" value="PHD_PHF3_like"/>
    <property type="match status" value="1"/>
</dbReference>
<protein>
    <recommendedName>
        <fullName evidence="3">Transcription factor BYE1</fullName>
    </recommendedName>
</protein>
<evidence type="ECO:0000256" key="4">
    <source>
        <dbReference type="ARBA" id="ARBA00022723"/>
    </source>
</evidence>
<dbReference type="AlphaFoldDB" id="A0AAD5TQS2"/>
<evidence type="ECO:0000256" key="9">
    <source>
        <dbReference type="SAM" id="MobiDB-lite"/>
    </source>
</evidence>
<evidence type="ECO:0000256" key="3">
    <source>
        <dbReference type="ARBA" id="ARBA00021616"/>
    </source>
</evidence>
<dbReference type="InterPro" id="IPR001965">
    <property type="entry name" value="Znf_PHD"/>
</dbReference>
<feature type="compositionally biased region" description="Polar residues" evidence="9">
    <location>
        <begin position="103"/>
        <end position="120"/>
    </location>
</feature>
<feature type="region of interest" description="Disordered" evidence="9">
    <location>
        <begin position="101"/>
        <end position="154"/>
    </location>
</feature>
<dbReference type="GO" id="GO:0031440">
    <property type="term" value="P:regulation of mRNA 3'-end processing"/>
    <property type="evidence" value="ECO:0007669"/>
    <property type="project" value="TreeGrafter"/>
</dbReference>
<comment type="function">
    <text evidence="1">Negative regulator of transcription elongation.</text>
</comment>
<dbReference type="PANTHER" id="PTHR11477">
    <property type="entry name" value="TRANSCRIPTION FACTOR S-II ZINC FINGER DOMAIN-CONTAINING PROTEIN"/>
    <property type="match status" value="1"/>
</dbReference>
<sequence>MNGDLADLSTADLLNLEAMDWDAPSVLDVGNHHNPVDLSNPLLSSDLMNELATSAANDSALAWHSEHGLLDDLNALASTDMFPSHSGRNADQQEENVIEDAPQGSQRGGSQAFKKQSISSAPAEEASDGEHDDAGGDASENESQTPKGMMVTSTPVVERRATREKAHVNYKALLNGPSITRKLVPPKKPAHNDKGQRVYCSCRQPDKGNFMIQCDNCEEWFHGSCVGLTKKVGEKLTTFHCEACKALRGLPTTQPSTTPTATKSAAQTAAKQPRRHSTGRTTPAAAAASKASLSASTPAAAAASPATQRTPHARSKGRKLDMQPQPPAKITKCLHVNCSNPPSTTDSAAAKPGFCSAACYDAERHRLTNLAAELAASALSNPKSPTYPPKKCEHRPCTNARAAGSVFCGAACVAWCPPDPKMVAMLAASGVVQAPRLPQPPPPVALDKYRQNALNGFVTTFEKIFQEARETPALYGLDVPPVKGEEDEGQRVNLNDVKGFCAKLESALFASWSSVRKGDRNNTKEVGEPYKAKYRSLQFNLNDVENVRLRRDVLKGTTTPSELVNLSSEELGNDAVRATIEAVRRKSLRDSVRAAEHHEHSGTGFVKKTHKGEVEVVPVGAEDNDAVWGAHPVSMFGGWQDRDVVQSPRTDEPPLSALSEKREGGAEEEEEEGPKAKKVKFDSVDDNNAENAMDGVSHGRAVAVENAAGVEADGSGASVPLQVMKEESQEVEEPAADLVLEGDAAADHYGYEEYEPIDARAQTPPGSPPLPAEPIDPSAPIWTGRVHMPVVGRFQGQAIQTHGLLIGTARTWEDLLPATVTIDGRVPPSAVEKYLEQSRTIGGRQVVAVRFEPAESEEDRAGYATVFEYFASRTRAAVIGHHYVSIKDMYILPVAAGAAIPTFIAGLGGLGDAEGMEIAERDSLFGVIILCKGFGSPAMHPQSPLRDRKREPQPLHLQNRQTSPPPQRATEVRQSTQIPSMPPPPFPAAGTPSRPLPTFPAAAPSLLDAFAGPLNPNTGASAANTASMLSSLLANPANAGMLSGLLAQLGSSNSPGGAPPVDLAALLSTMQGTNMPLPGVAPAPAAQAPVPGIDPRMHPSRAAHAMMQDPQDQYHAGRQQDGPPGKKTRWG</sequence>
<dbReference type="InterPro" id="IPR019786">
    <property type="entry name" value="Zinc_finger_PHD-type_CS"/>
</dbReference>
<feature type="compositionally biased region" description="Low complexity" evidence="9">
    <location>
        <begin position="281"/>
        <end position="307"/>
    </location>
</feature>
<dbReference type="SMART" id="SM00510">
    <property type="entry name" value="TFS2M"/>
    <property type="match status" value="1"/>
</dbReference>
<evidence type="ECO:0000313" key="12">
    <source>
        <dbReference type="EMBL" id="KAJ3184317.1"/>
    </source>
</evidence>
<keyword evidence="5 8" id="KW-0863">Zinc-finger</keyword>
<accession>A0AAD5TQS2</accession>
<dbReference type="PROSITE" id="PS01359">
    <property type="entry name" value="ZF_PHD_1"/>
    <property type="match status" value="1"/>
</dbReference>
<gene>
    <name evidence="12" type="primary">PHF3</name>
    <name evidence="12" type="ORF">HDU87_005165</name>
</gene>
<dbReference type="Gene3D" id="3.30.40.10">
    <property type="entry name" value="Zinc/RING finger domain, C3HC4 (zinc finger)"/>
    <property type="match status" value="1"/>
</dbReference>
<dbReference type="InterPro" id="IPR013083">
    <property type="entry name" value="Znf_RING/FYVE/PHD"/>
</dbReference>